<keyword evidence="1" id="KW-1185">Reference proteome</keyword>
<organism evidence="1 2">
    <name type="scientific">Orycteropus afer afer</name>
    <dbReference type="NCBI Taxonomy" id="1230840"/>
    <lineage>
        <taxon>Eukaryota</taxon>
        <taxon>Metazoa</taxon>
        <taxon>Chordata</taxon>
        <taxon>Craniata</taxon>
        <taxon>Vertebrata</taxon>
        <taxon>Euteleostomi</taxon>
        <taxon>Mammalia</taxon>
        <taxon>Eutheria</taxon>
        <taxon>Afrotheria</taxon>
        <taxon>Tubulidentata</taxon>
        <taxon>Orycteropodidae</taxon>
        <taxon>Orycteropus</taxon>
    </lineage>
</organism>
<sequence length="191" mass="21385">MALERQLLVTLGLGLSSSQKTLEEVPMQQDFDAQRVEGRWLTLQLASTDPDLVSPDDPLRVSLHSIWTSADGDLGFLLFWRGEGVCHGLNVTVHPTELQGQYQGTFEAGDSVLVRVVGTDYQSLILYVQVKQDTKTTRLWALLARTMSEDHKWLGQYLEYVKQFHLEGAPVFNVDGPRGNPCSLDLNSQLL</sequence>
<evidence type="ECO:0000313" key="1">
    <source>
        <dbReference type="Proteomes" id="UP000694850"/>
    </source>
</evidence>
<accession>A0AC54ZB26</accession>
<reference evidence="2" key="1">
    <citation type="submission" date="2025-08" db="UniProtKB">
        <authorList>
            <consortium name="RefSeq"/>
        </authorList>
    </citation>
    <scope>IDENTIFICATION</scope>
</reference>
<evidence type="ECO:0000313" key="2">
    <source>
        <dbReference type="RefSeq" id="XP_042638925.1"/>
    </source>
</evidence>
<gene>
    <name evidence="2" type="primary">LOC122151562</name>
</gene>
<dbReference type="Proteomes" id="UP000694850">
    <property type="component" value="Unplaced"/>
</dbReference>
<protein>
    <submittedName>
        <fullName evidence="2">Beta-lactoglobulin</fullName>
    </submittedName>
</protein>
<proteinExistence type="predicted"/>
<name>A0AC54ZB26_ORYAF</name>
<dbReference type="RefSeq" id="XP_042638925.1">
    <property type="nucleotide sequence ID" value="XM_042782991.1"/>
</dbReference>